<feature type="transmembrane region" description="Helical" evidence="1">
    <location>
        <begin position="72"/>
        <end position="93"/>
    </location>
</feature>
<dbReference type="Proteomes" id="UP001152173">
    <property type="component" value="Unassembled WGS sequence"/>
</dbReference>
<dbReference type="PANTHER" id="PTHR38441">
    <property type="entry name" value="INTEGRAL MEMBRANE PROTEIN-RELATED"/>
    <property type="match status" value="1"/>
</dbReference>
<evidence type="ECO:0000256" key="1">
    <source>
        <dbReference type="SAM" id="Phobius"/>
    </source>
</evidence>
<dbReference type="AlphaFoldDB" id="A0A9X3LG80"/>
<evidence type="ECO:0000313" key="2">
    <source>
        <dbReference type="EMBL" id="MCZ8536809.1"/>
    </source>
</evidence>
<keyword evidence="1" id="KW-0812">Transmembrane</keyword>
<dbReference type="EMBL" id="JAMKBJ010000004">
    <property type="protein sequence ID" value="MCZ8536809.1"/>
    <property type="molecule type" value="Genomic_DNA"/>
</dbReference>
<dbReference type="PANTHER" id="PTHR38441:SF1">
    <property type="entry name" value="MEMBRANE PROTEIN"/>
    <property type="match status" value="1"/>
</dbReference>
<keyword evidence="3" id="KW-1185">Reference proteome</keyword>
<proteinExistence type="predicted"/>
<gene>
    <name evidence="2" type="ORF">M9R32_06410</name>
</gene>
<sequence>MVVATKRNSKKIERKALPDFEKIEESPGFRNLLKKKKAFLIPSTLLFLGLYILFPIIISYTNVLNASFIGDISWSWVYALGLFIMTWTLVTIYMKKSAEFDRMAHETLKEFNYEEEDNQ</sequence>
<accession>A0A9X3LG80</accession>
<name>A0A9X3LG80_9BACL</name>
<keyword evidence="1" id="KW-0472">Membrane</keyword>
<protein>
    <submittedName>
        <fullName evidence="2">DUF485 domain-containing protein</fullName>
    </submittedName>
</protein>
<feature type="transmembrane region" description="Helical" evidence="1">
    <location>
        <begin position="39"/>
        <end position="60"/>
    </location>
</feature>
<dbReference type="RefSeq" id="WP_269925906.1">
    <property type="nucleotide sequence ID" value="NZ_JAMKBJ010000004.1"/>
</dbReference>
<evidence type="ECO:0000313" key="3">
    <source>
        <dbReference type="Proteomes" id="UP001152173"/>
    </source>
</evidence>
<dbReference type="InterPro" id="IPR007436">
    <property type="entry name" value="DUF485"/>
</dbReference>
<keyword evidence="1" id="KW-1133">Transmembrane helix</keyword>
<comment type="caution">
    <text evidence="2">The sequence shown here is derived from an EMBL/GenBank/DDBJ whole genome shotgun (WGS) entry which is preliminary data.</text>
</comment>
<organism evidence="2 3">
    <name type="scientific">Paenisporosarcina quisquiliarum</name>
    <dbReference type="NCBI Taxonomy" id="365346"/>
    <lineage>
        <taxon>Bacteria</taxon>
        <taxon>Bacillati</taxon>
        <taxon>Bacillota</taxon>
        <taxon>Bacilli</taxon>
        <taxon>Bacillales</taxon>
        <taxon>Caryophanaceae</taxon>
        <taxon>Paenisporosarcina</taxon>
    </lineage>
</organism>
<reference evidence="2" key="1">
    <citation type="submission" date="2022-05" db="EMBL/GenBank/DDBJ databases">
        <authorList>
            <person name="Colautti A."/>
            <person name="Iacumin L."/>
        </authorList>
    </citation>
    <scope>NUCLEOTIDE SEQUENCE</scope>
    <source>
        <strain evidence="2">SK 55</strain>
    </source>
</reference>
<dbReference type="Pfam" id="PF04341">
    <property type="entry name" value="DUF485"/>
    <property type="match status" value="1"/>
</dbReference>